<feature type="region of interest" description="Disordered" evidence="1">
    <location>
        <begin position="151"/>
        <end position="175"/>
    </location>
</feature>
<feature type="region of interest" description="Disordered" evidence="1">
    <location>
        <begin position="374"/>
        <end position="455"/>
    </location>
</feature>
<proteinExistence type="predicted"/>
<keyword evidence="3" id="KW-1185">Reference proteome</keyword>
<comment type="caution">
    <text evidence="2">The sequence shown here is derived from an EMBL/GenBank/DDBJ whole genome shotgun (WGS) entry which is preliminary data.</text>
</comment>
<name>A0A9P4K424_9PLEO</name>
<feature type="compositionally biased region" description="Basic and acidic residues" evidence="1">
    <location>
        <begin position="263"/>
        <end position="278"/>
    </location>
</feature>
<gene>
    <name evidence="2" type="ORF">CC78DRAFT_536101</name>
</gene>
<feature type="region of interest" description="Disordered" evidence="1">
    <location>
        <begin position="1"/>
        <end position="22"/>
    </location>
</feature>
<dbReference type="EMBL" id="ML986669">
    <property type="protein sequence ID" value="KAF2260927.1"/>
    <property type="molecule type" value="Genomic_DNA"/>
</dbReference>
<evidence type="ECO:0000256" key="1">
    <source>
        <dbReference type="SAM" id="MobiDB-lite"/>
    </source>
</evidence>
<dbReference type="Proteomes" id="UP000800093">
    <property type="component" value="Unassembled WGS sequence"/>
</dbReference>
<sequence>MERRAIRPAPAQTRMSAKSDASVRVVNRIPSADIRQNDKELEKCKVERGMCEGVGDVQYKSEGGVIREDVQWGDGSLLSIRPRRIRDEMVRNGVHKTPAKRRPVSCPVAEFGTPRRGRQEGDEMGLKTPARRMGGASMVKEFGTARRMGRLERSGPCESEGLKTPARRPIGGDLEGAVGRRRGIGIGVGTPIKLRRAMEDEMKEMRIQLRRSFDADSLQNCQEEAAGAIENKDEVGEGQNITHSTNTMSTLRTPVRNQRSIARPHDTRQRTTPAKERPRALVTPKFARSSVFNVPQEVQSSPDLYPSIKTKPLSSIRKPPNKSISVTPKPIRPTIFDTSKPTPAAKFIAHPATPFKPPMPKATSAGLSIKKPPSKLAQALHKREPKSQEPRFASAQDISSYIRPLKTSPAPRSPLSPRGPASLRTLAVRPKLKSSQETPINYSKGRAGNGKVQSTLRSSVSLETGIGTLSKDVQNDLDRAIDEFIASWESGERVDSGRDKVDD</sequence>
<protein>
    <submittedName>
        <fullName evidence="2">Uncharacterized protein</fullName>
    </submittedName>
</protein>
<feature type="region of interest" description="Disordered" evidence="1">
    <location>
        <begin position="259"/>
        <end position="278"/>
    </location>
</feature>
<evidence type="ECO:0000313" key="2">
    <source>
        <dbReference type="EMBL" id="KAF2260927.1"/>
    </source>
</evidence>
<accession>A0A9P4K424</accession>
<dbReference type="AlphaFoldDB" id="A0A9P4K424"/>
<organism evidence="2 3">
    <name type="scientific">Lojkania enalia</name>
    <dbReference type="NCBI Taxonomy" id="147567"/>
    <lineage>
        <taxon>Eukaryota</taxon>
        <taxon>Fungi</taxon>
        <taxon>Dikarya</taxon>
        <taxon>Ascomycota</taxon>
        <taxon>Pezizomycotina</taxon>
        <taxon>Dothideomycetes</taxon>
        <taxon>Pleosporomycetidae</taxon>
        <taxon>Pleosporales</taxon>
        <taxon>Pleosporales incertae sedis</taxon>
        <taxon>Lojkania</taxon>
    </lineage>
</organism>
<feature type="region of interest" description="Disordered" evidence="1">
    <location>
        <begin position="96"/>
        <end position="129"/>
    </location>
</feature>
<feature type="region of interest" description="Disordered" evidence="1">
    <location>
        <begin position="303"/>
        <end position="341"/>
    </location>
</feature>
<evidence type="ECO:0000313" key="3">
    <source>
        <dbReference type="Proteomes" id="UP000800093"/>
    </source>
</evidence>
<reference evidence="3" key="1">
    <citation type="journal article" date="2020" name="Stud. Mycol.">
        <title>101 Dothideomycetes genomes: A test case for predicting lifestyles and emergence of pathogens.</title>
        <authorList>
            <person name="Haridas S."/>
            <person name="Albert R."/>
            <person name="Binder M."/>
            <person name="Bloem J."/>
            <person name="LaButti K."/>
            <person name="Salamov A."/>
            <person name="Andreopoulos B."/>
            <person name="Baker S."/>
            <person name="Barry K."/>
            <person name="Bills G."/>
            <person name="Bluhm B."/>
            <person name="Cannon C."/>
            <person name="Castanera R."/>
            <person name="Culley D."/>
            <person name="Daum C."/>
            <person name="Ezra D."/>
            <person name="Gonzalez J."/>
            <person name="Henrissat B."/>
            <person name="Kuo A."/>
            <person name="Liang C."/>
            <person name="Lipzen A."/>
            <person name="Lutzoni F."/>
            <person name="Magnuson J."/>
            <person name="Mondo S."/>
            <person name="Nolan M."/>
            <person name="Ohm R."/>
            <person name="Pangilinan J."/>
            <person name="Park H.-J."/>
            <person name="Ramirez L."/>
            <person name="Alfaro M."/>
            <person name="Sun H."/>
            <person name="Tritt A."/>
            <person name="Yoshinaga Y."/>
            <person name="Zwiers L.-H."/>
            <person name="Turgeon B."/>
            <person name="Goodwin S."/>
            <person name="Spatafora J."/>
            <person name="Crous P."/>
            <person name="Grigoriev I."/>
        </authorList>
    </citation>
    <scope>NUCLEOTIDE SEQUENCE [LARGE SCALE GENOMIC DNA]</scope>
    <source>
        <strain evidence="3">CBS 304.66</strain>
    </source>
</reference>